<dbReference type="PANTHER" id="PTHR10210:SF45">
    <property type="entry name" value="RIBOSE-PHOSPHATE PYROPHOSPHOKINASE 3, CHLOROPLASTIC"/>
    <property type="match status" value="1"/>
</dbReference>
<evidence type="ECO:0000313" key="6">
    <source>
        <dbReference type="Proteomes" id="UP000085678"/>
    </source>
</evidence>
<dbReference type="GO" id="GO:0000287">
    <property type="term" value="F:magnesium ion binding"/>
    <property type="evidence" value="ECO:0007669"/>
    <property type="project" value="InterPro"/>
</dbReference>
<keyword evidence="6" id="KW-1185">Reference proteome</keyword>
<dbReference type="InParanoid" id="A0A1S3KAJ8"/>
<reference evidence="7" key="2">
    <citation type="submission" date="2025-08" db="UniProtKB">
        <authorList>
            <consortium name="RefSeq"/>
        </authorList>
    </citation>
    <scope>IDENTIFICATION</scope>
</reference>
<dbReference type="GO" id="GO:0005737">
    <property type="term" value="C:cytoplasm"/>
    <property type="evidence" value="ECO:0007669"/>
    <property type="project" value="TreeGrafter"/>
</dbReference>
<dbReference type="CDD" id="cd06223">
    <property type="entry name" value="PRTases_typeI"/>
    <property type="match status" value="1"/>
</dbReference>
<evidence type="ECO:0000256" key="3">
    <source>
        <dbReference type="RuleBase" id="RU004324"/>
    </source>
</evidence>
<dbReference type="Gene3D" id="3.40.50.2020">
    <property type="match status" value="2"/>
</dbReference>
<dbReference type="SUPFAM" id="SSF53271">
    <property type="entry name" value="PRTase-like"/>
    <property type="match status" value="2"/>
</dbReference>
<dbReference type="Pfam" id="PF00156">
    <property type="entry name" value="Pribosyltran"/>
    <property type="match status" value="1"/>
</dbReference>
<evidence type="ECO:0000259" key="4">
    <source>
        <dbReference type="Pfam" id="PF00156"/>
    </source>
</evidence>
<keyword evidence="2 3" id="KW-0545">Nucleotide biosynthesis</keyword>
<dbReference type="InterPro" id="IPR000836">
    <property type="entry name" value="PRTase_dom"/>
</dbReference>
<dbReference type="PANTHER" id="PTHR10210">
    <property type="entry name" value="RIBOSE-PHOSPHATE DIPHOSPHOKINASE FAMILY MEMBER"/>
    <property type="match status" value="1"/>
</dbReference>
<dbReference type="GO" id="GO:0002189">
    <property type="term" value="C:ribose phosphate diphosphokinase complex"/>
    <property type="evidence" value="ECO:0007669"/>
    <property type="project" value="TreeGrafter"/>
</dbReference>
<feature type="domain" description="Ribose-phosphate pyrophosphokinase N-terminal" evidence="5">
    <location>
        <begin position="19"/>
        <end position="151"/>
    </location>
</feature>
<reference evidence="7" key="1">
    <citation type="journal article" date="2015" name="Nat. Commun.">
        <title>The Lingula genome provides insights into brachiopod evolution and the origin of phosphate biomineralization.</title>
        <authorList>
            <person name="Luo Y.J."/>
            <person name="Takeuchi T."/>
            <person name="Koyanagi R."/>
            <person name="Yamada L."/>
            <person name="Kanda M."/>
            <person name="Khalturina M."/>
            <person name="Fujie M."/>
            <person name="Yamasaki S.I."/>
            <person name="Endo K."/>
            <person name="Satoh N."/>
        </authorList>
    </citation>
    <scope>NUCLEOTIDE SEQUENCE</scope>
</reference>
<proteinExistence type="inferred from homology"/>
<accession>A0A1S3KAJ8</accession>
<dbReference type="NCBIfam" id="TIGR01251">
    <property type="entry name" value="ribP_PPkin"/>
    <property type="match status" value="1"/>
</dbReference>
<dbReference type="KEGG" id="lak:106180260"/>
<evidence type="ECO:0000313" key="7">
    <source>
        <dbReference type="RefSeq" id="XP_013419663.1"/>
    </source>
</evidence>
<dbReference type="RefSeq" id="XP_013419663.1">
    <property type="nucleotide sequence ID" value="XM_013564209.1"/>
</dbReference>
<evidence type="ECO:0000256" key="2">
    <source>
        <dbReference type="ARBA" id="ARBA00022727"/>
    </source>
</evidence>
<evidence type="ECO:0000259" key="5">
    <source>
        <dbReference type="Pfam" id="PF13793"/>
    </source>
</evidence>
<gene>
    <name evidence="7" type="primary">LOC106180260</name>
</gene>
<dbReference type="InterPro" id="IPR029099">
    <property type="entry name" value="Pribosyltran_N"/>
</dbReference>
<name>A0A1S3KAJ8_LINAN</name>
<dbReference type="InterPro" id="IPR029057">
    <property type="entry name" value="PRTase-like"/>
</dbReference>
<evidence type="ECO:0000256" key="1">
    <source>
        <dbReference type="ARBA" id="ARBA00006478"/>
    </source>
</evidence>
<dbReference type="GO" id="GO:0006015">
    <property type="term" value="P:5-phosphoribose 1-diphosphate biosynthetic process"/>
    <property type="evidence" value="ECO:0007669"/>
    <property type="project" value="TreeGrafter"/>
</dbReference>
<dbReference type="Proteomes" id="UP000085678">
    <property type="component" value="Unplaced"/>
</dbReference>
<dbReference type="GO" id="GO:0006164">
    <property type="term" value="P:purine nucleotide biosynthetic process"/>
    <property type="evidence" value="ECO:0007669"/>
    <property type="project" value="TreeGrafter"/>
</dbReference>
<organism evidence="6 7">
    <name type="scientific">Lingula anatina</name>
    <name type="common">Brachiopod</name>
    <name type="synonym">Lingula unguis</name>
    <dbReference type="NCBI Taxonomy" id="7574"/>
    <lineage>
        <taxon>Eukaryota</taxon>
        <taxon>Metazoa</taxon>
        <taxon>Spiralia</taxon>
        <taxon>Lophotrochozoa</taxon>
        <taxon>Brachiopoda</taxon>
        <taxon>Linguliformea</taxon>
        <taxon>Lingulata</taxon>
        <taxon>Lingulida</taxon>
        <taxon>Linguloidea</taxon>
        <taxon>Lingulidae</taxon>
        <taxon>Lingula</taxon>
    </lineage>
</organism>
<dbReference type="AlphaFoldDB" id="A0A1S3KAJ8"/>
<dbReference type="STRING" id="7574.A0A1S3KAJ8"/>
<dbReference type="InterPro" id="IPR005946">
    <property type="entry name" value="Rib-P_diPkinase"/>
</dbReference>
<feature type="domain" description="Phosphoribosyltransferase" evidence="4">
    <location>
        <begin position="244"/>
        <end position="314"/>
    </location>
</feature>
<protein>
    <submittedName>
        <fullName evidence="7">Ribose-phosphate pyrophosphokinase 4</fullName>
    </submittedName>
</protein>
<sequence length="347" mass="39613">MSLSPNATIWLYAHPTMEKLAEKIMRRVTEVEDAEEKFQEDIGKPHITQGQEVPRRKIELKKSIRWKTFPDGFPNLFIEEVKTMAGKDVIFLGSFHSAEVIFEQLSIVYALPRYLARSLTFILPYFPTATMERVEMEGEIATAKTLSTMLSCIPLCSRGPPHIMVFDIHALQERFYFGNSVIPRLETAIPLLQREVQSLPDHQNISIAFPDDGAHKRFHRMFDKMNTIICVKVREGDKRVIRIKDGNPKDQHVVIVDDLVMTGGTLKECGKALMNQGAKCISAYVTHAVFPSDSWKKFTQSDVKFENFWITDSMPHANDIAKHEPFRLLSICDVIADSLLGYDLLQN</sequence>
<comment type="similarity">
    <text evidence="1 3">Belongs to the ribose-phosphate pyrophosphokinase family.</text>
</comment>
<dbReference type="GeneID" id="106180260"/>
<dbReference type="SMART" id="SM01400">
    <property type="entry name" value="Pribosyltran_N"/>
    <property type="match status" value="1"/>
</dbReference>
<dbReference type="OrthoDB" id="10263753at2759"/>
<dbReference type="Pfam" id="PF13793">
    <property type="entry name" value="Pribosyltran_N"/>
    <property type="match status" value="1"/>
</dbReference>